<organism evidence="11 12">
    <name type="scientific">Stappia sediminis</name>
    <dbReference type="NCBI Taxonomy" id="2692190"/>
    <lineage>
        <taxon>Bacteria</taxon>
        <taxon>Pseudomonadati</taxon>
        <taxon>Pseudomonadota</taxon>
        <taxon>Alphaproteobacteria</taxon>
        <taxon>Hyphomicrobiales</taxon>
        <taxon>Stappiaceae</taxon>
        <taxon>Stappia</taxon>
    </lineage>
</organism>
<accession>A0A7X3LY36</accession>
<evidence type="ECO:0000313" key="11">
    <source>
        <dbReference type="EMBL" id="MXN67222.1"/>
    </source>
</evidence>
<evidence type="ECO:0000256" key="2">
    <source>
        <dbReference type="ARBA" id="ARBA00022475"/>
    </source>
</evidence>
<feature type="transmembrane region" description="Helical" evidence="9">
    <location>
        <begin position="40"/>
        <end position="61"/>
    </location>
</feature>
<dbReference type="GO" id="GO:0004713">
    <property type="term" value="F:protein tyrosine kinase activity"/>
    <property type="evidence" value="ECO:0007669"/>
    <property type="project" value="TreeGrafter"/>
</dbReference>
<dbReference type="Pfam" id="PF02706">
    <property type="entry name" value="Wzz"/>
    <property type="match status" value="1"/>
</dbReference>
<gene>
    <name evidence="11" type="ORF">GR183_20130</name>
</gene>
<keyword evidence="2" id="KW-1003">Cell membrane</keyword>
<keyword evidence="8" id="KW-0175">Coiled coil</keyword>
<dbReference type="RefSeq" id="WP_160777453.1">
    <property type="nucleotide sequence ID" value="NZ_WUMV01000009.1"/>
</dbReference>
<dbReference type="InterPro" id="IPR050445">
    <property type="entry name" value="Bact_polysacc_biosynth/exp"/>
</dbReference>
<dbReference type="AlphaFoldDB" id="A0A7X3LY36"/>
<evidence type="ECO:0000256" key="9">
    <source>
        <dbReference type="SAM" id="Phobius"/>
    </source>
</evidence>
<dbReference type="Gene3D" id="3.40.50.300">
    <property type="entry name" value="P-loop containing nucleotide triphosphate hydrolases"/>
    <property type="match status" value="1"/>
</dbReference>
<proteinExistence type="predicted"/>
<sequence>MHDSFGRSHNLQHLQPSSDETLRQEQNLLAWAAEVLKRQLIVAIAVFLCVVVLSVLLVAMLERFYTATALVVVDPTESRLLGMMERGRQDDAALGVIETEVEIARSADVLDAVIERLELAEDDEYRYRPSSVNRVLGWIGLSPVADPLMVGEGARLRREAERAAVVQNLARTLNVRRRGITSIISVSAESRSPEKAAMIANAVAEEYIAFQARSKAMSAERAVRLLDGRVEAMSANIRNVEDRLDLFIASAAERYGTPEVATRVRELKTLLKDETERAGNLRADAASLARLRSQDGELEDIAELVGGGTLNRTLAERRAAQTFLQQAGPDETERANAVRERLAEIDRTLETTIGEYKQNLSQARQEAKDRIGELRAELQSSLGDISIPNEGMVEFYTLQREAESGRQLYDETLTRLRQLELQSNFAIADARIVSRAMLPEEISFPAVKIMLGLGFAAALATAWGAAVLREQYIGGYRSVDQIEALTGQTVLSSIPYYRPLSGDLANALVEEPLSPYAEALRRAKLNIDVMLDFPEKLSLIMTSTTRGEGKSTVALGLAETYALAGRRTVLVDADLRQPSIASMVGEAQGAGLFDWLTRTDVPLQSVIYPDQRPRHGELSFIFGGSRDELPTDRLVASERFGELLKALSDAFEVIIIDTPPFGQVVDAGIMARNVDLSLYIVQWGATSQIEAWTGLRELERARASRLSVIVNQSKEKSTSYAYGYGYHSDTKA</sequence>
<dbReference type="Proteomes" id="UP000433101">
    <property type="component" value="Unassembled WGS sequence"/>
</dbReference>
<comment type="subcellular location">
    <subcellularLocation>
        <location evidence="1">Cell membrane</location>
        <topology evidence="1">Multi-pass membrane protein</topology>
    </subcellularLocation>
</comment>
<dbReference type="PANTHER" id="PTHR32309:SF13">
    <property type="entry name" value="FERRIC ENTEROBACTIN TRANSPORT PROTEIN FEPE"/>
    <property type="match status" value="1"/>
</dbReference>
<evidence type="ECO:0000259" key="10">
    <source>
        <dbReference type="Pfam" id="PF02706"/>
    </source>
</evidence>
<feature type="coiled-coil region" evidence="8">
    <location>
        <begin position="357"/>
        <end position="384"/>
    </location>
</feature>
<dbReference type="EMBL" id="WUMV01000009">
    <property type="protein sequence ID" value="MXN67222.1"/>
    <property type="molecule type" value="Genomic_DNA"/>
</dbReference>
<protein>
    <recommendedName>
        <fullName evidence="10">Polysaccharide chain length determinant N-terminal domain-containing protein</fullName>
    </recommendedName>
</protein>
<dbReference type="GO" id="GO:0005886">
    <property type="term" value="C:plasma membrane"/>
    <property type="evidence" value="ECO:0007669"/>
    <property type="project" value="UniProtKB-SubCell"/>
</dbReference>
<keyword evidence="7 9" id="KW-0472">Membrane</keyword>
<dbReference type="SUPFAM" id="SSF52540">
    <property type="entry name" value="P-loop containing nucleoside triphosphate hydrolases"/>
    <property type="match status" value="1"/>
</dbReference>
<evidence type="ECO:0000256" key="4">
    <source>
        <dbReference type="ARBA" id="ARBA00022741"/>
    </source>
</evidence>
<keyword evidence="4" id="KW-0547">Nucleotide-binding</keyword>
<dbReference type="PANTHER" id="PTHR32309">
    <property type="entry name" value="TYROSINE-PROTEIN KINASE"/>
    <property type="match status" value="1"/>
</dbReference>
<dbReference type="InterPro" id="IPR003856">
    <property type="entry name" value="LPS_length_determ_N"/>
</dbReference>
<keyword evidence="5" id="KW-0067">ATP-binding</keyword>
<keyword evidence="3 9" id="KW-0812">Transmembrane</keyword>
<feature type="domain" description="Polysaccharide chain length determinant N-terminal" evidence="10">
    <location>
        <begin position="34"/>
        <end position="116"/>
    </location>
</feature>
<keyword evidence="12" id="KW-1185">Reference proteome</keyword>
<evidence type="ECO:0000256" key="3">
    <source>
        <dbReference type="ARBA" id="ARBA00022692"/>
    </source>
</evidence>
<comment type="caution">
    <text evidence="11">The sequence shown here is derived from an EMBL/GenBank/DDBJ whole genome shotgun (WGS) entry which is preliminary data.</text>
</comment>
<evidence type="ECO:0000313" key="12">
    <source>
        <dbReference type="Proteomes" id="UP000433101"/>
    </source>
</evidence>
<reference evidence="11 12" key="1">
    <citation type="submission" date="2019-12" db="EMBL/GenBank/DDBJ databases">
        <authorList>
            <person name="Li M."/>
        </authorList>
    </citation>
    <scope>NUCLEOTIDE SEQUENCE [LARGE SCALE GENOMIC DNA]</scope>
    <source>
        <strain evidence="11 12">GBMRC 2046</strain>
    </source>
</reference>
<name>A0A7X3LY36_9HYPH</name>
<evidence type="ECO:0000256" key="5">
    <source>
        <dbReference type="ARBA" id="ARBA00022840"/>
    </source>
</evidence>
<evidence type="ECO:0000256" key="8">
    <source>
        <dbReference type="SAM" id="Coils"/>
    </source>
</evidence>
<keyword evidence="6 9" id="KW-1133">Transmembrane helix</keyword>
<evidence type="ECO:0000256" key="1">
    <source>
        <dbReference type="ARBA" id="ARBA00004651"/>
    </source>
</evidence>
<dbReference type="InterPro" id="IPR005702">
    <property type="entry name" value="Wzc-like_C"/>
</dbReference>
<dbReference type="CDD" id="cd05387">
    <property type="entry name" value="BY-kinase"/>
    <property type="match status" value="1"/>
</dbReference>
<dbReference type="InterPro" id="IPR027417">
    <property type="entry name" value="P-loop_NTPase"/>
</dbReference>
<evidence type="ECO:0000256" key="7">
    <source>
        <dbReference type="ARBA" id="ARBA00023136"/>
    </source>
</evidence>
<evidence type="ECO:0000256" key="6">
    <source>
        <dbReference type="ARBA" id="ARBA00022989"/>
    </source>
</evidence>